<evidence type="ECO:0000313" key="2">
    <source>
        <dbReference type="Proteomes" id="UP001302349"/>
    </source>
</evidence>
<proteinExistence type="predicted"/>
<dbReference type="RefSeq" id="WP_317491005.1">
    <property type="nucleotide sequence ID" value="NZ_CP136051.1"/>
</dbReference>
<dbReference type="InterPro" id="IPR009387">
    <property type="entry name" value="HigB-2"/>
</dbReference>
<dbReference type="Pfam" id="PF06296">
    <property type="entry name" value="RelE"/>
    <property type="match status" value="1"/>
</dbReference>
<protein>
    <submittedName>
        <fullName evidence="1">Type II toxin-antitoxin system RelE/ParE family toxin</fullName>
    </submittedName>
</protein>
<name>A0ABZ0IVG4_9BACT</name>
<gene>
    <name evidence="1" type="ORF">RT717_06895</name>
</gene>
<organism evidence="1 2">
    <name type="scientific">Imperialibacter roseus</name>
    <dbReference type="NCBI Taxonomy" id="1324217"/>
    <lineage>
        <taxon>Bacteria</taxon>
        <taxon>Pseudomonadati</taxon>
        <taxon>Bacteroidota</taxon>
        <taxon>Cytophagia</taxon>
        <taxon>Cytophagales</taxon>
        <taxon>Flammeovirgaceae</taxon>
        <taxon>Imperialibacter</taxon>
    </lineage>
</organism>
<accession>A0ABZ0IVG4</accession>
<sequence length="113" mass="12560">MSSSVSYKIETIAPFRKEAKKLIRKYPSLKGELAELGRQLSENPQIGTSIGNDCYKIRLAIKSKGKGKSGGARLITHVVHVSSHVVYLLSIYDKSDQETITDKDLQTLLNLIQ</sequence>
<reference evidence="1 2" key="1">
    <citation type="journal article" date="2023" name="Microbiol. Resour. Announc.">
        <title>Complete Genome Sequence of Imperialibacter roseus strain P4T.</title>
        <authorList>
            <person name="Tizabi D.R."/>
            <person name="Bachvaroff T."/>
            <person name="Hill R.T."/>
        </authorList>
    </citation>
    <scope>NUCLEOTIDE SEQUENCE [LARGE SCALE GENOMIC DNA]</scope>
    <source>
        <strain evidence="1 2">P4T</strain>
    </source>
</reference>
<keyword evidence="2" id="KW-1185">Reference proteome</keyword>
<dbReference type="Proteomes" id="UP001302349">
    <property type="component" value="Chromosome"/>
</dbReference>
<dbReference type="EMBL" id="CP136051">
    <property type="protein sequence ID" value="WOK08364.1"/>
    <property type="molecule type" value="Genomic_DNA"/>
</dbReference>
<evidence type="ECO:0000313" key="1">
    <source>
        <dbReference type="EMBL" id="WOK08364.1"/>
    </source>
</evidence>